<evidence type="ECO:0000313" key="2">
    <source>
        <dbReference type="EMBL" id="MCD5316829.1"/>
    </source>
</evidence>
<keyword evidence="3" id="KW-1185">Reference proteome</keyword>
<protein>
    <submittedName>
        <fullName evidence="2">Thiopeptide-type bacteriocin biosynthesis protein</fullName>
    </submittedName>
</protein>
<gene>
    <name evidence="2" type="ORF">LR394_38635</name>
</gene>
<dbReference type="AlphaFoldDB" id="A0A9X1NN77"/>
<dbReference type="Proteomes" id="UP001138997">
    <property type="component" value="Unassembled WGS sequence"/>
</dbReference>
<accession>A0A9X1NN77</accession>
<dbReference type="Pfam" id="PF14028">
    <property type="entry name" value="Lant_dehydr_C"/>
    <property type="match status" value="1"/>
</dbReference>
<feature type="domain" description="Thiopeptide-type bacteriocin biosynthesis" evidence="1">
    <location>
        <begin position="21"/>
        <end position="273"/>
    </location>
</feature>
<organism evidence="2 3">
    <name type="scientific">Kineosporia babensis</name>
    <dbReference type="NCBI Taxonomy" id="499548"/>
    <lineage>
        <taxon>Bacteria</taxon>
        <taxon>Bacillati</taxon>
        <taxon>Actinomycetota</taxon>
        <taxon>Actinomycetes</taxon>
        <taxon>Kineosporiales</taxon>
        <taxon>Kineosporiaceae</taxon>
        <taxon>Kineosporia</taxon>
    </lineage>
</organism>
<reference evidence="2" key="1">
    <citation type="submission" date="2021-11" db="EMBL/GenBank/DDBJ databases">
        <title>Streptomyces corallinus and Kineosporia corallina sp. nov., two new coral-derived marine actinobacteria.</title>
        <authorList>
            <person name="Buangrab K."/>
            <person name="Sutthacheep M."/>
            <person name="Yeemin T."/>
            <person name="Harunari E."/>
            <person name="Igarashi Y."/>
            <person name="Sripreechasak P."/>
            <person name="Kanchanasin P."/>
            <person name="Tanasupawat S."/>
            <person name="Phongsopitanun W."/>
        </authorList>
    </citation>
    <scope>NUCLEOTIDE SEQUENCE</scope>
    <source>
        <strain evidence="2">JCM 31032</strain>
    </source>
</reference>
<dbReference type="RefSeq" id="WP_231449681.1">
    <property type="nucleotide sequence ID" value="NZ_JAJOMB010000035.1"/>
</dbReference>
<evidence type="ECO:0000259" key="1">
    <source>
        <dbReference type="Pfam" id="PF14028"/>
    </source>
</evidence>
<dbReference type="EMBL" id="JAJOMB010000035">
    <property type="protein sequence ID" value="MCD5316829.1"/>
    <property type="molecule type" value="Genomic_DNA"/>
</dbReference>
<comment type="caution">
    <text evidence="2">The sequence shown here is derived from an EMBL/GenBank/DDBJ whole genome shotgun (WGS) entry which is preliminary data.</text>
</comment>
<dbReference type="InterPro" id="IPR023809">
    <property type="entry name" value="Thiopep_bacteriocin_synth_dom"/>
</dbReference>
<name>A0A9X1NN77_9ACTN</name>
<sequence length="280" mass="30858">MDGNDLDEAQIAAVEAPSTTWLQLNIEFAQSSRADEIAAQHLLPVLQQAHQRGDLTWWFMRKPPGWRVRMLRVSSELEEFVAVRTALERARTNGVVSRWWLSIYEEETTAFGGPLGMTLAHDVFVADSTGIAHLLTERPFGKDVPDRRLLSLILMTHLQRAAGLDRYERGDVWAKVAAQRPTPDLAPETRKTLIEKARALLTTDTAAVTCESGPFSAVSGWAQDLAAVGAELGASAQQGSMARGLRSVLALHVLFHWNRIGISVNQQSVWATVSRDALIG</sequence>
<evidence type="ECO:0000313" key="3">
    <source>
        <dbReference type="Proteomes" id="UP001138997"/>
    </source>
</evidence>
<proteinExistence type="predicted"/>
<dbReference type="NCBIfam" id="TIGR03891">
    <property type="entry name" value="thiopep_ocin"/>
    <property type="match status" value="1"/>
</dbReference>